<dbReference type="AlphaFoldDB" id="A0AAE3CHE0"/>
<dbReference type="GO" id="GO:0005509">
    <property type="term" value="F:calcium ion binding"/>
    <property type="evidence" value="ECO:0007669"/>
    <property type="project" value="InterPro"/>
</dbReference>
<dbReference type="Pfam" id="PF13202">
    <property type="entry name" value="EF-hand_5"/>
    <property type="match status" value="2"/>
</dbReference>
<protein>
    <recommendedName>
        <fullName evidence="2">EF-hand domain-containing protein</fullName>
    </recommendedName>
</protein>
<feature type="chain" id="PRO_5041952473" description="EF-hand domain-containing protein" evidence="1">
    <location>
        <begin position="20"/>
        <end position="84"/>
    </location>
</feature>
<evidence type="ECO:0000259" key="2">
    <source>
        <dbReference type="Pfam" id="PF13202"/>
    </source>
</evidence>
<dbReference type="SUPFAM" id="SSF47473">
    <property type="entry name" value="EF-hand"/>
    <property type="match status" value="1"/>
</dbReference>
<dbReference type="PROSITE" id="PS00018">
    <property type="entry name" value="EF_HAND_1"/>
    <property type="match status" value="1"/>
</dbReference>
<dbReference type="InterPro" id="IPR018247">
    <property type="entry name" value="EF_Hand_1_Ca_BS"/>
</dbReference>
<gene>
    <name evidence="3" type="ORF">G6693_03870</name>
</gene>
<organism evidence="3 4">
    <name type="scientific">Polynucleobacter paneuropaeus</name>
    <dbReference type="NCBI Taxonomy" id="2527775"/>
    <lineage>
        <taxon>Bacteria</taxon>
        <taxon>Pseudomonadati</taxon>
        <taxon>Pseudomonadota</taxon>
        <taxon>Betaproteobacteria</taxon>
        <taxon>Burkholderiales</taxon>
        <taxon>Burkholderiaceae</taxon>
        <taxon>Polynucleobacter</taxon>
    </lineage>
</organism>
<comment type="caution">
    <text evidence="3">The sequence shown here is derived from an EMBL/GenBank/DDBJ whole genome shotgun (WGS) entry which is preliminary data.</text>
</comment>
<evidence type="ECO:0000313" key="3">
    <source>
        <dbReference type="EMBL" id="MBT8591061.1"/>
    </source>
</evidence>
<feature type="signal peptide" evidence="1">
    <location>
        <begin position="1"/>
        <end position="19"/>
    </location>
</feature>
<feature type="domain" description="EF-hand" evidence="2">
    <location>
        <begin position="62"/>
        <end position="81"/>
    </location>
</feature>
<dbReference type="Gene3D" id="1.10.238.10">
    <property type="entry name" value="EF-hand"/>
    <property type="match status" value="1"/>
</dbReference>
<dbReference type="InterPro" id="IPR011992">
    <property type="entry name" value="EF-hand-dom_pair"/>
</dbReference>
<feature type="domain" description="EF-hand" evidence="2">
    <location>
        <begin position="24"/>
        <end position="40"/>
    </location>
</feature>
<dbReference type="Proteomes" id="UP000762271">
    <property type="component" value="Unassembled WGS sequence"/>
</dbReference>
<evidence type="ECO:0000256" key="1">
    <source>
        <dbReference type="SAM" id="SignalP"/>
    </source>
</evidence>
<name>A0AAE3CHE0_9BURK</name>
<evidence type="ECO:0000313" key="4">
    <source>
        <dbReference type="Proteomes" id="UP000762271"/>
    </source>
</evidence>
<sequence>MKLVTTLVALTLVSGVALAASAGKMDKNGDGKISKAEMMSCDTNGDKILSSDELKACGFTADQIKMYDKNLDGSISASEMEAGG</sequence>
<keyword evidence="1" id="KW-0732">Signal</keyword>
<dbReference type="EMBL" id="JAANGI010000001">
    <property type="protein sequence ID" value="MBT8591061.1"/>
    <property type="molecule type" value="Genomic_DNA"/>
</dbReference>
<proteinExistence type="predicted"/>
<reference evidence="3" key="1">
    <citation type="journal article" date="2021" name="Genome Biol. Evol.">
        <title>Continental-Scale Gene Flow Prevents Allopatric Divergence of Pelagic Freshwater Bacteria.</title>
        <authorList>
            <person name="Hoetzinger M."/>
            <person name="Pitt A."/>
            <person name="Huemer A."/>
            <person name="Hahn M.W."/>
        </authorList>
    </citation>
    <scope>NUCLEOTIDE SEQUENCE</scope>
    <source>
        <strain evidence="3">AP-YLGG-20-G6</strain>
    </source>
</reference>
<accession>A0AAE3CHE0</accession>
<dbReference type="InterPro" id="IPR002048">
    <property type="entry name" value="EF_hand_dom"/>
</dbReference>